<proteinExistence type="predicted"/>
<gene>
    <name evidence="1" type="ordered locus">Zymop_0819</name>
</gene>
<reference evidence="1 2" key="1">
    <citation type="journal article" date="2011" name="J. Bacteriol.">
        <title>Genome sequence of the ethanol-producing Zymomonas mobilis subsp. pomaceae lectotype strain ATCC 29192.</title>
        <authorList>
            <person name="Kouvelis V.N."/>
            <person name="Davenport K.W."/>
            <person name="Brettin T.S."/>
            <person name="Bruce D."/>
            <person name="Detter C."/>
            <person name="Han C.S."/>
            <person name="Nolan M."/>
            <person name="Tapia R."/>
            <person name="Damoulaki A."/>
            <person name="Kyrpides N.C."/>
            <person name="Typas M.A."/>
            <person name="Pappas K.M."/>
        </authorList>
    </citation>
    <scope>NUCLEOTIDE SEQUENCE [LARGE SCALE GENOMIC DNA]</scope>
    <source>
        <strain evidence="2">ATCC 29192 / DSM 22645 / JCM 10191 / CCUG 17912 / NBRC 13757 / NCIMB 11200 / NRRL B-4491 / Barker I</strain>
    </source>
</reference>
<dbReference type="PATRIC" id="fig|579138.3.peg.861"/>
<organism evidence="1 2">
    <name type="scientific">Zymomonas mobilis subsp. pomaceae (strain ATCC 29192 / DSM 22645 / JCM 10191 / CCUG 17912 / NBRC 13757 / NCIMB 11200 / NRRL B-4491 / Barker I)</name>
    <dbReference type="NCBI Taxonomy" id="579138"/>
    <lineage>
        <taxon>Bacteria</taxon>
        <taxon>Pseudomonadati</taxon>
        <taxon>Pseudomonadota</taxon>
        <taxon>Alphaproteobacteria</taxon>
        <taxon>Sphingomonadales</taxon>
        <taxon>Zymomonadaceae</taxon>
        <taxon>Zymomonas</taxon>
    </lineage>
</organism>
<sequence>MPYFDNYLIFTLILKDLLFMAVASNTVQTYSRVGVREDLADIIYNISPTGFLVR</sequence>
<accession>F8ESE5</accession>
<dbReference type="KEGG" id="zmp:Zymop_0819"/>
<evidence type="ECO:0000313" key="1">
    <source>
        <dbReference type="EMBL" id="AEI37720.1"/>
    </source>
</evidence>
<dbReference type="AlphaFoldDB" id="F8ESE5"/>
<dbReference type="HOGENOM" id="CLU_3049598_0_0_5"/>
<protein>
    <submittedName>
        <fullName evidence="1">Uncharacterized protein</fullName>
    </submittedName>
</protein>
<dbReference type="EMBL" id="CP002865">
    <property type="protein sequence ID" value="AEI37720.1"/>
    <property type="molecule type" value="Genomic_DNA"/>
</dbReference>
<name>F8ESE5_ZYMMT</name>
<dbReference type="STRING" id="579138.Zymop_0819"/>
<evidence type="ECO:0000313" key="2">
    <source>
        <dbReference type="Proteomes" id="UP000000491"/>
    </source>
</evidence>
<dbReference type="Proteomes" id="UP000000491">
    <property type="component" value="Chromosome"/>
</dbReference>